<dbReference type="EMBL" id="BSYR01000011">
    <property type="protein sequence ID" value="GMI75586.1"/>
    <property type="molecule type" value="Genomic_DNA"/>
</dbReference>
<evidence type="ECO:0000313" key="2">
    <source>
        <dbReference type="Proteomes" id="UP001165190"/>
    </source>
</evidence>
<evidence type="ECO:0000313" key="1">
    <source>
        <dbReference type="EMBL" id="GMI75586.1"/>
    </source>
</evidence>
<protein>
    <submittedName>
        <fullName evidence="1">Uncharacterized protein</fullName>
    </submittedName>
</protein>
<dbReference type="OrthoDB" id="1737647at2759"/>
<gene>
    <name evidence="1" type="ORF">HRI_001227900</name>
</gene>
<accession>A0A9W7HDS1</accession>
<comment type="caution">
    <text evidence="1">The sequence shown here is derived from an EMBL/GenBank/DDBJ whole genome shotgun (WGS) entry which is preliminary data.</text>
</comment>
<organism evidence="1 2">
    <name type="scientific">Hibiscus trionum</name>
    <name type="common">Flower of an hour</name>
    <dbReference type="NCBI Taxonomy" id="183268"/>
    <lineage>
        <taxon>Eukaryota</taxon>
        <taxon>Viridiplantae</taxon>
        <taxon>Streptophyta</taxon>
        <taxon>Embryophyta</taxon>
        <taxon>Tracheophyta</taxon>
        <taxon>Spermatophyta</taxon>
        <taxon>Magnoliopsida</taxon>
        <taxon>eudicotyledons</taxon>
        <taxon>Gunneridae</taxon>
        <taxon>Pentapetalae</taxon>
        <taxon>rosids</taxon>
        <taxon>malvids</taxon>
        <taxon>Malvales</taxon>
        <taxon>Malvaceae</taxon>
        <taxon>Malvoideae</taxon>
        <taxon>Hibiscus</taxon>
    </lineage>
</organism>
<reference evidence="1" key="1">
    <citation type="submission" date="2023-05" db="EMBL/GenBank/DDBJ databases">
        <title>Genome and transcriptome analyses reveal genes involved in the formation of fine ridges on petal epidermal cells in Hibiscus trionum.</title>
        <authorList>
            <person name="Koshimizu S."/>
            <person name="Masuda S."/>
            <person name="Ishii T."/>
            <person name="Shirasu K."/>
            <person name="Hoshino A."/>
            <person name="Arita M."/>
        </authorList>
    </citation>
    <scope>NUCLEOTIDE SEQUENCE</scope>
    <source>
        <strain evidence="1">Hamamatsu line</strain>
    </source>
</reference>
<sequence length="93" mass="10446">MGSSLSPFPSETKFLQEHILRTASAALFAGLGHLDPNREASKKALEHKKEISKCLPIHTRIGSHQAVYFMDPQVERSCLLKPLQRSLELFLSM</sequence>
<name>A0A9W7HDS1_HIBTR</name>
<dbReference type="AlphaFoldDB" id="A0A9W7HDS1"/>
<proteinExistence type="predicted"/>
<keyword evidence="2" id="KW-1185">Reference proteome</keyword>
<dbReference type="Proteomes" id="UP001165190">
    <property type="component" value="Unassembled WGS sequence"/>
</dbReference>